<comment type="caution">
    <text evidence="2">The sequence shown here is derived from an EMBL/GenBank/DDBJ whole genome shotgun (WGS) entry which is preliminary data.</text>
</comment>
<feature type="transmembrane region" description="Helical" evidence="1">
    <location>
        <begin position="43"/>
        <end position="63"/>
    </location>
</feature>
<evidence type="ECO:0000256" key="1">
    <source>
        <dbReference type="SAM" id="Phobius"/>
    </source>
</evidence>
<evidence type="ECO:0000313" key="2">
    <source>
        <dbReference type="EMBL" id="KRR03161.1"/>
    </source>
</evidence>
<sequence>MSESKFGYFGARSTISVVDQADYVIGTKARRGPGLRHSSPWPWIYALAISISMWAIIAWLAFLR</sequence>
<keyword evidence="3" id="KW-1185">Reference proteome</keyword>
<keyword evidence="1" id="KW-1133">Transmembrane helix</keyword>
<reference evidence="2 3" key="1">
    <citation type="submission" date="2014-03" db="EMBL/GenBank/DDBJ databases">
        <title>Bradyrhizobium valentinum sp. nov., isolated from effective nodules of Lupinus mariae-josephae, a lupine endemic of basic-lime soils in Eastern Spain.</title>
        <authorList>
            <person name="Duran D."/>
            <person name="Rey L."/>
            <person name="Navarro A."/>
            <person name="Busquets A."/>
            <person name="Imperial J."/>
            <person name="Ruiz-Argueso T."/>
        </authorList>
    </citation>
    <scope>NUCLEOTIDE SEQUENCE [LARGE SCALE GENOMIC DNA]</scope>
    <source>
        <strain evidence="2 3">LmjM3</strain>
    </source>
</reference>
<protein>
    <submittedName>
        <fullName evidence="2">Uncharacterized protein</fullName>
    </submittedName>
</protein>
<evidence type="ECO:0000313" key="3">
    <source>
        <dbReference type="Proteomes" id="UP000051913"/>
    </source>
</evidence>
<keyword evidence="1" id="KW-0812">Transmembrane</keyword>
<keyword evidence="1" id="KW-0472">Membrane</keyword>
<dbReference type="AlphaFoldDB" id="A0A0R3L5H0"/>
<accession>A0A0R3L5H0</accession>
<gene>
    <name evidence="2" type="ORF">CP49_04250</name>
</gene>
<dbReference type="EMBL" id="LLXX01000143">
    <property type="protein sequence ID" value="KRR03161.1"/>
    <property type="molecule type" value="Genomic_DNA"/>
</dbReference>
<name>A0A0R3L5H0_9BRAD</name>
<dbReference type="Proteomes" id="UP000051913">
    <property type="component" value="Unassembled WGS sequence"/>
</dbReference>
<organism evidence="2 3">
    <name type="scientific">Bradyrhizobium valentinum</name>
    <dbReference type="NCBI Taxonomy" id="1518501"/>
    <lineage>
        <taxon>Bacteria</taxon>
        <taxon>Pseudomonadati</taxon>
        <taxon>Pseudomonadota</taxon>
        <taxon>Alphaproteobacteria</taxon>
        <taxon>Hyphomicrobiales</taxon>
        <taxon>Nitrobacteraceae</taxon>
        <taxon>Bradyrhizobium</taxon>
    </lineage>
</organism>
<proteinExistence type="predicted"/>